<dbReference type="GO" id="GO:0003677">
    <property type="term" value="F:DNA binding"/>
    <property type="evidence" value="ECO:0007669"/>
    <property type="project" value="UniProtKB-KW"/>
</dbReference>
<gene>
    <name evidence="2" type="ORF">GII30_01665</name>
</gene>
<dbReference type="SUPFAM" id="SSF55979">
    <property type="entry name" value="DNA clamp"/>
    <property type="match status" value="2"/>
</dbReference>
<dbReference type="RefSeq" id="WP_005188891.1">
    <property type="nucleotide sequence ID" value="NZ_CP045804.1"/>
</dbReference>
<dbReference type="InterPro" id="IPR046938">
    <property type="entry name" value="DNA_clamp_sf"/>
</dbReference>
<dbReference type="AlphaFoldDB" id="A0A857LNU8"/>
<accession>A0A857LNU8</accession>
<evidence type="ECO:0000313" key="2">
    <source>
        <dbReference type="EMBL" id="QHN38065.1"/>
    </source>
</evidence>
<keyword evidence="1" id="KW-0238">DNA-binding</keyword>
<dbReference type="PANTHER" id="PTHR30204">
    <property type="entry name" value="REDOX-CYCLING DRUG-SENSING TRANSCRIPTIONAL ACTIVATOR SOXR"/>
    <property type="match status" value="1"/>
</dbReference>
<dbReference type="Gene3D" id="1.10.1660.10">
    <property type="match status" value="1"/>
</dbReference>
<dbReference type="PROSITE" id="PS50937">
    <property type="entry name" value="HTH_MERR_2"/>
    <property type="match status" value="1"/>
</dbReference>
<dbReference type="SMART" id="SM00422">
    <property type="entry name" value="HTH_MERR"/>
    <property type="match status" value="1"/>
</dbReference>
<reference evidence="2" key="1">
    <citation type="journal article" date="2021" name="Nat. Microbiol.">
        <title>Cocultivation of an ultrasmall environmental parasitic bacterium with lytic ability against bacteria associated with wastewater foams.</title>
        <authorList>
            <person name="Batinovic S."/>
            <person name="Rose J.J.A."/>
            <person name="Ratcliffe J."/>
            <person name="Seviour R.J."/>
            <person name="Petrovski S."/>
        </authorList>
    </citation>
    <scope>NUCLEOTIDE SEQUENCE</scope>
    <source>
        <strain evidence="2">CON44</strain>
    </source>
</reference>
<dbReference type="InterPro" id="IPR000551">
    <property type="entry name" value="MerR-type_HTH_dom"/>
</dbReference>
<dbReference type="SUPFAM" id="SSF46955">
    <property type="entry name" value="Putative DNA-binding domain"/>
    <property type="match status" value="1"/>
</dbReference>
<proteinExistence type="predicted"/>
<dbReference type="Gene3D" id="3.10.150.10">
    <property type="entry name" value="DNA Polymerase III, subunit A, domain 2"/>
    <property type="match status" value="2"/>
</dbReference>
<dbReference type="InterPro" id="IPR009061">
    <property type="entry name" value="DNA-bd_dom_put_sf"/>
</dbReference>
<organism evidence="2">
    <name type="scientific">Gordonia amarae</name>
    <dbReference type="NCBI Taxonomy" id="36821"/>
    <lineage>
        <taxon>Bacteria</taxon>
        <taxon>Bacillati</taxon>
        <taxon>Actinomycetota</taxon>
        <taxon>Actinomycetes</taxon>
        <taxon>Mycobacteriales</taxon>
        <taxon>Gordoniaceae</taxon>
        <taxon>Gordonia</taxon>
    </lineage>
</organism>
<name>A0A857LNU8_9ACTN</name>
<sequence>MTDLEPSLMTIGEFARATGLTASALRFYADSGLLPPADVDGVSGYRRYAPGQVGQARLLRRLREIGTPLSAVAQILDAEPAEAARLVDDHLRQLSDDTTLARDRGAAIIADLAGAHRDVPVRVRGPVFAAAVDQVLTATVDDRNHAILNTVRIESDCATGTLTLVATDRVRLAIRTLAVAATGDTGWAATVSVDDLRAGLATIRRCPTLELDHSAAGLTLTGGDSRLHCRTTTEPYPDYRLMLSGLSDPATSVIISGTGLRRLLETLDSEHITITIGESALSVAPAGGDASPTILPATVAGPPMAIAFAVTTLYPAVTTTLGDDLLLDLRTPDRPVTVRSANDGGLITLVMPVSLTDPGGTRER</sequence>
<dbReference type="Pfam" id="PF13411">
    <property type="entry name" value="MerR_1"/>
    <property type="match status" value="1"/>
</dbReference>
<dbReference type="PANTHER" id="PTHR30204:SF97">
    <property type="entry name" value="MERR FAMILY REGULATORY PROTEIN"/>
    <property type="match status" value="1"/>
</dbReference>
<dbReference type="GO" id="GO:0003700">
    <property type="term" value="F:DNA-binding transcription factor activity"/>
    <property type="evidence" value="ECO:0007669"/>
    <property type="project" value="InterPro"/>
</dbReference>
<dbReference type="InterPro" id="IPR047057">
    <property type="entry name" value="MerR_fam"/>
</dbReference>
<evidence type="ECO:0000256" key="1">
    <source>
        <dbReference type="ARBA" id="ARBA00023125"/>
    </source>
</evidence>
<dbReference type="EMBL" id="CP045810">
    <property type="protein sequence ID" value="QHN38065.1"/>
    <property type="molecule type" value="Genomic_DNA"/>
</dbReference>
<protein>
    <submittedName>
        <fullName evidence="2">MerR family transcriptional regulator</fullName>
    </submittedName>
</protein>